<evidence type="ECO:0000256" key="6">
    <source>
        <dbReference type="ARBA" id="ARBA00047619"/>
    </source>
</evidence>
<keyword evidence="4" id="KW-0808">Transferase</keyword>
<evidence type="ECO:0000256" key="2">
    <source>
        <dbReference type="ARBA" id="ARBA00005189"/>
    </source>
</evidence>
<dbReference type="EMBL" id="HG724602">
    <property type="protein sequence ID" value="CDJ67597.1"/>
    <property type="molecule type" value="Genomic_DNA"/>
</dbReference>
<dbReference type="PANTHER" id="PTHR44307:SF2">
    <property type="entry name" value="PHOSPHOETHANOLAMINE METHYLTRANSFERASE ISOFORM X1"/>
    <property type="match status" value="1"/>
</dbReference>
<evidence type="ECO:0000256" key="4">
    <source>
        <dbReference type="ARBA" id="ARBA00022679"/>
    </source>
</evidence>
<dbReference type="CDD" id="cd02440">
    <property type="entry name" value="AdoMet_MTases"/>
    <property type="match status" value="1"/>
</dbReference>
<comment type="pathway">
    <text evidence="2">Lipid metabolism.</text>
</comment>
<dbReference type="InterPro" id="IPR029063">
    <property type="entry name" value="SAM-dependent_MTases_sf"/>
</dbReference>
<dbReference type="RefSeq" id="XP_013436064.1">
    <property type="nucleotide sequence ID" value="XM_013580610.1"/>
</dbReference>
<dbReference type="OrthoDB" id="8300214at2759"/>
<reference evidence="11" key="2">
    <citation type="submission" date="2013-10" db="EMBL/GenBank/DDBJ databases">
        <authorList>
            <person name="Aslett M."/>
        </authorList>
    </citation>
    <scope>NUCLEOTIDE SEQUENCE [LARGE SCALE GENOMIC DNA]</scope>
    <source>
        <strain evidence="11">Houghton</strain>
    </source>
</reference>
<evidence type="ECO:0000259" key="10">
    <source>
        <dbReference type="Pfam" id="PF13649"/>
    </source>
</evidence>
<dbReference type="Gene3D" id="3.40.50.150">
    <property type="entry name" value="Vaccinia Virus protein VP39"/>
    <property type="match status" value="1"/>
</dbReference>
<dbReference type="SUPFAM" id="SSF53335">
    <property type="entry name" value="S-adenosyl-L-methionine-dependent methyltransferases"/>
    <property type="match status" value="1"/>
</dbReference>
<evidence type="ECO:0000256" key="5">
    <source>
        <dbReference type="ARBA" id="ARBA00035674"/>
    </source>
</evidence>
<dbReference type="VEuPathDB" id="ToxoDB:ENH_00038660"/>
<evidence type="ECO:0000256" key="1">
    <source>
        <dbReference type="ARBA" id="ARBA00004969"/>
    </source>
</evidence>
<evidence type="ECO:0000256" key="8">
    <source>
        <dbReference type="ARBA" id="ARBA00047841"/>
    </source>
</evidence>
<keyword evidence="12" id="KW-1185">Reference proteome</keyword>
<comment type="catalytic activity">
    <reaction evidence="6">
        <text>N,N-dimethylethanolamine phosphate + S-adenosyl-L-methionine = phosphocholine + S-adenosyl-L-homocysteine + H(+)</text>
        <dbReference type="Rhea" id="RHEA:25325"/>
        <dbReference type="ChEBI" id="CHEBI:15378"/>
        <dbReference type="ChEBI" id="CHEBI:57856"/>
        <dbReference type="ChEBI" id="CHEBI:58641"/>
        <dbReference type="ChEBI" id="CHEBI:59789"/>
        <dbReference type="ChEBI" id="CHEBI:295975"/>
        <dbReference type="EC" id="2.1.1.103"/>
    </reaction>
    <physiologicalReaction direction="left-to-right" evidence="6">
        <dbReference type="Rhea" id="RHEA:25326"/>
    </physiologicalReaction>
</comment>
<keyword evidence="3" id="KW-0489">Methyltransferase</keyword>
<proteinExistence type="predicted"/>
<gene>
    <name evidence="11" type="ORF">ENH_00038660</name>
</gene>
<evidence type="ECO:0000256" key="7">
    <source>
        <dbReference type="ARBA" id="ARBA00047622"/>
    </source>
</evidence>
<dbReference type="GeneID" id="25474026"/>
<dbReference type="PANTHER" id="PTHR44307">
    <property type="entry name" value="PHOSPHOETHANOLAMINE METHYLTRANSFERASE"/>
    <property type="match status" value="1"/>
</dbReference>
<dbReference type="Proteomes" id="UP000030754">
    <property type="component" value="Unassembled WGS sequence"/>
</dbReference>
<evidence type="ECO:0000256" key="9">
    <source>
        <dbReference type="SAM" id="MobiDB-lite"/>
    </source>
</evidence>
<dbReference type="GO" id="GO:0000234">
    <property type="term" value="F:phosphoethanolamine N-methyltransferase activity"/>
    <property type="evidence" value="ECO:0007669"/>
    <property type="project" value="UniProtKB-EC"/>
</dbReference>
<feature type="domain" description="Methyltransferase" evidence="10">
    <location>
        <begin position="70"/>
        <end position="163"/>
    </location>
</feature>
<accession>U6MTS0</accession>
<feature type="region of interest" description="Disordered" evidence="9">
    <location>
        <begin position="1"/>
        <end position="23"/>
    </location>
</feature>
<comment type="catalytic activity">
    <reaction evidence="8">
        <text>N-methylethanolamine phosphate + S-adenosyl-L-methionine = N,N-dimethylethanolamine phosphate + S-adenosyl-L-homocysteine + H(+)</text>
        <dbReference type="Rhea" id="RHEA:25321"/>
        <dbReference type="ChEBI" id="CHEBI:15378"/>
        <dbReference type="ChEBI" id="CHEBI:57781"/>
        <dbReference type="ChEBI" id="CHEBI:57856"/>
        <dbReference type="ChEBI" id="CHEBI:58641"/>
        <dbReference type="ChEBI" id="CHEBI:59789"/>
        <dbReference type="EC" id="2.1.1.103"/>
    </reaction>
    <physiologicalReaction direction="left-to-right" evidence="8">
        <dbReference type="Rhea" id="RHEA:25322"/>
    </physiologicalReaction>
</comment>
<dbReference type="InterPro" id="IPR041698">
    <property type="entry name" value="Methyltransf_25"/>
</dbReference>
<evidence type="ECO:0000313" key="12">
    <source>
        <dbReference type="Proteomes" id="UP000030754"/>
    </source>
</evidence>
<reference evidence="11" key="1">
    <citation type="submission" date="2013-10" db="EMBL/GenBank/DDBJ databases">
        <title>Genomic analysis of the causative agents of coccidiosis in chickens.</title>
        <authorList>
            <person name="Reid A.J."/>
            <person name="Blake D."/>
            <person name="Billington K."/>
            <person name="Browne H."/>
            <person name="Dunn M."/>
            <person name="Hung S."/>
            <person name="Kawahara F."/>
            <person name="Miranda-Saavedra D."/>
            <person name="Mourier T."/>
            <person name="Nagra H."/>
            <person name="Otto T.D."/>
            <person name="Rawlings N."/>
            <person name="Sanchez A."/>
            <person name="Sanders M."/>
            <person name="Subramaniam C."/>
            <person name="Tay Y."/>
            <person name="Dear P."/>
            <person name="Doerig C."/>
            <person name="Gruber A."/>
            <person name="Parkinson J."/>
            <person name="Shirley M."/>
            <person name="Wan K.L."/>
            <person name="Berriman M."/>
            <person name="Tomley F."/>
            <person name="Pain A."/>
        </authorList>
    </citation>
    <scope>NUCLEOTIDE SEQUENCE [LARGE SCALE GENOMIC DNA]</scope>
    <source>
        <strain evidence="11">Houghton</strain>
    </source>
</reference>
<comment type="catalytic activity">
    <reaction evidence="7">
        <text>phosphoethanolamine + S-adenosyl-L-methionine = N-methylethanolamine phosphate + S-adenosyl-L-homocysteine + H(+)</text>
        <dbReference type="Rhea" id="RHEA:20365"/>
        <dbReference type="ChEBI" id="CHEBI:15378"/>
        <dbReference type="ChEBI" id="CHEBI:57781"/>
        <dbReference type="ChEBI" id="CHEBI:57856"/>
        <dbReference type="ChEBI" id="CHEBI:58190"/>
        <dbReference type="ChEBI" id="CHEBI:59789"/>
        <dbReference type="EC" id="2.1.1.103"/>
    </reaction>
    <physiologicalReaction direction="left-to-right" evidence="7">
        <dbReference type="Rhea" id="RHEA:20366"/>
    </physiologicalReaction>
</comment>
<dbReference type="AlphaFoldDB" id="U6MTS0"/>
<dbReference type="GO" id="GO:0032259">
    <property type="term" value="P:methylation"/>
    <property type="evidence" value="ECO:0007669"/>
    <property type="project" value="UniProtKB-KW"/>
</dbReference>
<comment type="pathway">
    <text evidence="1">Phospholipid metabolism; phosphatidylcholine biosynthesis.</text>
</comment>
<evidence type="ECO:0000256" key="3">
    <source>
        <dbReference type="ARBA" id="ARBA00022603"/>
    </source>
</evidence>
<name>U6MTS0_9EIME</name>
<evidence type="ECO:0000313" key="11">
    <source>
        <dbReference type="EMBL" id="CDJ67597.1"/>
    </source>
</evidence>
<dbReference type="EC" id="2.1.1.103" evidence="5"/>
<sequence>MATVNVMQNGRHGPEDIKKRQQALDSHQYSKNGILRYEFIFGRGFVSSGGGETTAEILREIVLPKGGKAIDVGCGIGGSTAALADKFNANVLGVDLSSNMISIAKERYSSRPDLKFLVADALSIPIDSESVDLVYSRDTILHLSVDEKKLLFSKAFDWLKPGGQLVITDYCCGPREKWDDEFKAYLQDRNYKLVQLEEYRQLLTEAGFDVVKAANHTQRWLQSLDEESQRLEEQKEDFMHLFTLKDFQDLRDGWQSKKERVAKGLQFWGLFIAFKPAEGVSKGMK</sequence>
<dbReference type="Pfam" id="PF13649">
    <property type="entry name" value="Methyltransf_25"/>
    <property type="match status" value="1"/>
</dbReference>
<organism evidence="11 12">
    <name type="scientific">Eimeria necatrix</name>
    <dbReference type="NCBI Taxonomy" id="51315"/>
    <lineage>
        <taxon>Eukaryota</taxon>
        <taxon>Sar</taxon>
        <taxon>Alveolata</taxon>
        <taxon>Apicomplexa</taxon>
        <taxon>Conoidasida</taxon>
        <taxon>Coccidia</taxon>
        <taxon>Eucoccidiorida</taxon>
        <taxon>Eimeriorina</taxon>
        <taxon>Eimeriidae</taxon>
        <taxon>Eimeria</taxon>
    </lineage>
</organism>
<protein>
    <recommendedName>
        <fullName evidence="5">phosphoethanolamine N-methyltransferase</fullName>
        <ecNumber evidence="5">2.1.1.103</ecNumber>
    </recommendedName>
</protein>